<evidence type="ECO:0000256" key="2">
    <source>
        <dbReference type="ARBA" id="ARBA00022729"/>
    </source>
</evidence>
<dbReference type="Gene3D" id="2.60.120.260">
    <property type="entry name" value="Galactose-binding domain-like"/>
    <property type="match status" value="1"/>
</dbReference>
<dbReference type="Proteomes" id="UP001500367">
    <property type="component" value="Unassembled WGS sequence"/>
</dbReference>
<dbReference type="InterPro" id="IPR008979">
    <property type="entry name" value="Galactose-bd-like_sf"/>
</dbReference>
<dbReference type="InterPro" id="IPR024079">
    <property type="entry name" value="MetalloPept_cat_dom_sf"/>
</dbReference>
<dbReference type="Pfam" id="PF01483">
    <property type="entry name" value="P_proprotein"/>
    <property type="match status" value="1"/>
</dbReference>
<accession>A0ABP7W4L9</accession>
<dbReference type="GO" id="GO:0008237">
    <property type="term" value="F:metallopeptidase activity"/>
    <property type="evidence" value="ECO:0007669"/>
    <property type="project" value="UniProtKB-KW"/>
</dbReference>
<sequence>MKKTTLLTFIALILTSIGHSQSNRFWISHNPNERIINKDKAAERLSFPKDFKLFDLNITPLRQQLFSIVGNAATSRSTIISLPNADGGIEEFEVYEASNFEPDLQAQFPEIRAYSGKGITDRYATLKLSISPQGIQTMVFRADKESEFIEAYSQDHTTYAVFKSQRQKGALAWTCSTEEQKLVQDLNHRISTNPTVLSNAGQLKTMRLAQSCNAEYSNFFGANSAAQVGLVLAAFNATLTRCNGIYENDLALHLNLVASSTNVIYYNPATDPYTTMGNWNTQLQQALNTTLTGPGTSLAVNNAAYDIGHMFGASGGGGNAGCIGCVCVNGTAAGTGATKGRGITSPADGVPQGDTFDIDYVAHEIGHQLGGNHTFSNSNEGAGVNKEVGSGITIMGYAGITAQDAANHSIDIFHQTTIEQIQNNLATRLCPITTSLTGTNATPVVAPFQNYTIPISTPFVLTGSATDADVNDALTYCWEQNDDGGSSTGANSVASTTKTIGPNFLSFLPTASPTRYFPTLSSVIDNSATTETITGDAGVLIEALSSVSRTLNFRLTVRDNSPYSSTAPIKVGQTAFTDMTVTVNAAAGPFVVNTPNTAVSWIAGSNQTVTWNVAGTTGNGVNSPFVDVFLSTDGGLTYPIQLANKVPNNGSTVVTVPNNVGNSNRIMVKGFQHIFFDISNANFTITAATSTFAVTQSSEQSRLVCSVSSITYNFDYATLAGFTGTTTFSATGNPAGTNVTFSPASLSSSNGTVVMTIDNLLTAPAGVYNINVNATSGSVVKTVPFHLYLGLPDVTLSTPANNAVAQNTSLALTWSVNPSASSYNVQVATDAGFNTIISSANVTTNVYNLNGLSQGVAYFWRVAPVSASCTGNFSSEYKFVTGIITCVTATSTNVPVTIPTTANATVNSTLNITGQTNTISDANVTIDITHSWVNDMTITLISPSGTQVQLVAQPCAVAALAGITATFDDAGVPIVCGNNPAISGVVIPTQALSAFNGEPMNGTWTLRVLDSFAQDGGSINSWSLNLCNTATALAVNQNIFENFALYPNPNNGTFTVQFNSSSDNSILIGIHDIRGREVFSKSYQNNGFFNEKLQLDNLQSGVYLINIQDGDKKITKKIVVE</sequence>
<dbReference type="InterPro" id="IPR026444">
    <property type="entry name" value="Secre_tail"/>
</dbReference>
<reference evidence="7" key="1">
    <citation type="journal article" date="2019" name="Int. J. Syst. Evol. Microbiol.">
        <title>The Global Catalogue of Microorganisms (GCM) 10K type strain sequencing project: providing services to taxonomists for standard genome sequencing and annotation.</title>
        <authorList>
            <consortium name="The Broad Institute Genomics Platform"/>
            <consortium name="The Broad Institute Genome Sequencing Center for Infectious Disease"/>
            <person name="Wu L."/>
            <person name="Ma J."/>
        </authorList>
    </citation>
    <scope>NUCLEOTIDE SEQUENCE [LARGE SCALE GENOMIC DNA]</scope>
    <source>
        <strain evidence="7">JCM 17069</strain>
    </source>
</reference>
<evidence type="ECO:0000259" key="4">
    <source>
        <dbReference type="PROSITE" id="PS50853"/>
    </source>
</evidence>
<comment type="caution">
    <text evidence="6">The sequence shown here is derived from an EMBL/GenBank/DDBJ whole genome shotgun (WGS) entry which is preliminary data.</text>
</comment>
<evidence type="ECO:0000313" key="7">
    <source>
        <dbReference type="Proteomes" id="UP001500367"/>
    </source>
</evidence>
<dbReference type="Gene3D" id="2.60.40.10">
    <property type="entry name" value="Immunoglobulins"/>
    <property type="match status" value="1"/>
</dbReference>
<evidence type="ECO:0000256" key="3">
    <source>
        <dbReference type="ARBA" id="ARBA00022801"/>
    </source>
</evidence>
<evidence type="ECO:0000256" key="1">
    <source>
        <dbReference type="ARBA" id="ARBA00022670"/>
    </source>
</evidence>
<dbReference type="SUPFAM" id="SSF49265">
    <property type="entry name" value="Fibronectin type III"/>
    <property type="match status" value="1"/>
</dbReference>
<keyword evidence="7" id="KW-1185">Reference proteome</keyword>
<evidence type="ECO:0000259" key="5">
    <source>
        <dbReference type="PROSITE" id="PS51829"/>
    </source>
</evidence>
<dbReference type="SUPFAM" id="SSF55486">
    <property type="entry name" value="Metalloproteases ('zincins'), catalytic domain"/>
    <property type="match status" value="1"/>
</dbReference>
<organism evidence="6 7">
    <name type="scientific">Flavobacterium cheonanense</name>
    <dbReference type="NCBI Taxonomy" id="706183"/>
    <lineage>
        <taxon>Bacteria</taxon>
        <taxon>Pseudomonadati</taxon>
        <taxon>Bacteroidota</taxon>
        <taxon>Flavobacteriia</taxon>
        <taxon>Flavobacteriales</taxon>
        <taxon>Flavobacteriaceae</taxon>
        <taxon>Flavobacterium</taxon>
    </lineage>
</organism>
<dbReference type="PROSITE" id="PS51829">
    <property type="entry name" value="P_HOMO_B"/>
    <property type="match status" value="1"/>
</dbReference>
<feature type="domain" description="P/Homo B" evidence="5">
    <location>
        <begin position="881"/>
        <end position="1032"/>
    </location>
</feature>
<dbReference type="PROSITE" id="PS50853">
    <property type="entry name" value="FN3"/>
    <property type="match status" value="1"/>
</dbReference>
<dbReference type="InterPro" id="IPR003961">
    <property type="entry name" value="FN3_dom"/>
</dbReference>
<dbReference type="InterPro" id="IPR002884">
    <property type="entry name" value="P_dom"/>
</dbReference>
<keyword evidence="2" id="KW-0732">Signal</keyword>
<dbReference type="Pfam" id="PF13583">
    <property type="entry name" value="Reprolysin_4"/>
    <property type="match status" value="1"/>
</dbReference>
<dbReference type="RefSeq" id="WP_344817292.1">
    <property type="nucleotide sequence ID" value="NZ_BAABCT010000011.1"/>
</dbReference>
<dbReference type="NCBIfam" id="TIGR04183">
    <property type="entry name" value="Por_Secre_tail"/>
    <property type="match status" value="1"/>
</dbReference>
<dbReference type="SUPFAM" id="SSF49785">
    <property type="entry name" value="Galactose-binding domain-like"/>
    <property type="match status" value="1"/>
</dbReference>
<dbReference type="InterPro" id="IPR013783">
    <property type="entry name" value="Ig-like_fold"/>
</dbReference>
<keyword evidence="3" id="KW-0378">Hydrolase</keyword>
<proteinExistence type="predicted"/>
<evidence type="ECO:0000313" key="6">
    <source>
        <dbReference type="EMBL" id="GAA4080256.1"/>
    </source>
</evidence>
<name>A0ABP7W4L9_9FLAO</name>
<protein>
    <submittedName>
        <fullName evidence="6">Zinc-dependent metalloprotease family protein</fullName>
    </submittedName>
</protein>
<gene>
    <name evidence="6" type="ORF">GCM10022389_27970</name>
</gene>
<dbReference type="EMBL" id="BAABCT010000011">
    <property type="protein sequence ID" value="GAA4080256.1"/>
    <property type="molecule type" value="Genomic_DNA"/>
</dbReference>
<dbReference type="Pfam" id="PF18962">
    <property type="entry name" value="Por_Secre_tail"/>
    <property type="match status" value="1"/>
</dbReference>
<keyword evidence="6" id="KW-0482">Metalloprotease</keyword>
<dbReference type="Gene3D" id="3.40.390.10">
    <property type="entry name" value="Collagenase (Catalytic Domain)"/>
    <property type="match status" value="1"/>
</dbReference>
<feature type="domain" description="Fibronectin type-III" evidence="4">
    <location>
        <begin position="795"/>
        <end position="884"/>
    </location>
</feature>
<dbReference type="InterPro" id="IPR036116">
    <property type="entry name" value="FN3_sf"/>
</dbReference>
<keyword evidence="1" id="KW-0645">Protease</keyword>